<dbReference type="Gene3D" id="1.25.40.10">
    <property type="entry name" value="Tetratricopeptide repeat domain"/>
    <property type="match status" value="2"/>
</dbReference>
<dbReference type="InterPro" id="IPR019734">
    <property type="entry name" value="TPR_rpt"/>
</dbReference>
<reference evidence="2" key="2">
    <citation type="submission" date="2020-09" db="EMBL/GenBank/DDBJ databases">
        <authorList>
            <person name="Sun Q."/>
            <person name="Ohkuma M."/>
        </authorList>
    </citation>
    <scope>NUCLEOTIDE SEQUENCE</scope>
    <source>
        <strain evidence="2">JCM 19831</strain>
    </source>
</reference>
<evidence type="ECO:0000313" key="2">
    <source>
        <dbReference type="EMBL" id="GGM78786.1"/>
    </source>
</evidence>
<dbReference type="InterPro" id="IPR024983">
    <property type="entry name" value="CHAT_dom"/>
</dbReference>
<dbReference type="InterPro" id="IPR011990">
    <property type="entry name" value="TPR-like_helical_dom_sf"/>
</dbReference>
<evidence type="ECO:0000313" key="3">
    <source>
        <dbReference type="Proteomes" id="UP000642070"/>
    </source>
</evidence>
<keyword evidence="3" id="KW-1185">Reference proteome</keyword>
<evidence type="ECO:0000259" key="1">
    <source>
        <dbReference type="Pfam" id="PF12770"/>
    </source>
</evidence>
<dbReference type="AlphaFoldDB" id="A0A917X6M2"/>
<feature type="domain" description="CHAT" evidence="1">
    <location>
        <begin position="610"/>
        <end position="856"/>
    </location>
</feature>
<proteinExistence type="predicted"/>
<dbReference type="SMART" id="SM00028">
    <property type="entry name" value="TPR"/>
    <property type="match status" value="4"/>
</dbReference>
<name>A0A917X6M2_9ACTN</name>
<gene>
    <name evidence="2" type="ORF">GCM10007977_095480</name>
</gene>
<comment type="caution">
    <text evidence="2">The sequence shown here is derived from an EMBL/GenBank/DDBJ whole genome shotgun (WGS) entry which is preliminary data.</text>
</comment>
<protein>
    <submittedName>
        <fullName evidence="2">CHAT domain-containing protein</fullName>
    </submittedName>
</protein>
<organism evidence="2 3">
    <name type="scientific">Dactylosporangium sucinum</name>
    <dbReference type="NCBI Taxonomy" id="1424081"/>
    <lineage>
        <taxon>Bacteria</taxon>
        <taxon>Bacillati</taxon>
        <taxon>Actinomycetota</taxon>
        <taxon>Actinomycetes</taxon>
        <taxon>Micromonosporales</taxon>
        <taxon>Micromonosporaceae</taxon>
        <taxon>Dactylosporangium</taxon>
    </lineage>
</organism>
<accession>A0A917X6M2</accession>
<sequence length="863" mass="89422">MSAAATALALAERAMRVADTDPARAEPVAAAAVRAATRQGDPAAAALAERAWGQAHLQTGRMDAAARHLRRSIAHGERAGSGTLAGEARIKLAYALVMRGRTAAALAEIDAAVEQLDGPSAAKALGQRAVILSESGRLDEALAAFAAALPRLRAVGDDLSVARLLANRGNLLAHRHAFDAAVADLQESERLSRALGRDLAVGIVVENLGFVETLRGDVPAALAYLDRAERAITAHGGHLAVLLQDRCALLLSAGLAAEAAQVAERAVAAYRQERRELRVPETRLMQAQAAFVAGDRPAAAAHAARAAREFGRQGRPEWAAAARLTALRAGAPATASRVRAVVAALDASSWPAAAVEARLVAARADRRHAREHLTQAAAAAHRRGPATLRARGWFAEALLRLDASDAAGAAGAVRAGLRILDEHAAALGATDLRVHSAAHRRELTELGLRMALRDGRPRRVLEWAERGRASRLEYRSIRPPADPRLADLLAELRGIVLEEARGDRPAPTGRQVALERLIRDHTRQRRGTPGGPPTPPVPPAALAAALGDWALVEYLQLDGVLHGLTLAGGRLRLRPLGGTRTVAELAERLPFALRRLTRPGPGAALLLLRQAAARLDEALLAPFPELAGRPLVVVPTGVLHGVPWSVLPSCAGRPVTVAPSATLWHATTTRPVPPAGRVAVAAGPGLPGAHAEAHEVAAVHGARPLVGAAATVAAVLDALASAGLVHLAAHGRLSAEHPLFSDLSLTDGPLVVYDLEQLPRVPHTVVLAACDSGRSVVSTGDELLGLGAAFIGRGAAQLVASVLPVPDAETAPLMVALHKALAAGRPPAEALAEAQLGLADAAPRALAAAAGFVCLGSGREAPP</sequence>
<dbReference type="SUPFAM" id="SSF48452">
    <property type="entry name" value="TPR-like"/>
    <property type="match status" value="1"/>
</dbReference>
<dbReference type="Proteomes" id="UP000642070">
    <property type="component" value="Unassembled WGS sequence"/>
</dbReference>
<dbReference type="Pfam" id="PF12770">
    <property type="entry name" value="CHAT"/>
    <property type="match status" value="1"/>
</dbReference>
<dbReference type="RefSeq" id="WP_190256710.1">
    <property type="nucleotide sequence ID" value="NZ_BMPI01000079.1"/>
</dbReference>
<dbReference type="EMBL" id="BMPI01000079">
    <property type="protein sequence ID" value="GGM78786.1"/>
    <property type="molecule type" value="Genomic_DNA"/>
</dbReference>
<reference evidence="2" key="1">
    <citation type="journal article" date="2014" name="Int. J. Syst. Evol. Microbiol.">
        <title>Complete genome sequence of Corynebacterium casei LMG S-19264T (=DSM 44701T), isolated from a smear-ripened cheese.</title>
        <authorList>
            <consortium name="US DOE Joint Genome Institute (JGI-PGF)"/>
            <person name="Walter F."/>
            <person name="Albersmeier A."/>
            <person name="Kalinowski J."/>
            <person name="Ruckert C."/>
        </authorList>
    </citation>
    <scope>NUCLEOTIDE SEQUENCE</scope>
    <source>
        <strain evidence="2">JCM 19831</strain>
    </source>
</reference>